<feature type="transmembrane region" description="Helical" evidence="1">
    <location>
        <begin position="79"/>
        <end position="97"/>
    </location>
</feature>
<keyword evidence="3" id="KW-1185">Reference proteome</keyword>
<keyword evidence="1" id="KW-0812">Transmembrane</keyword>
<feature type="transmembrane region" description="Helical" evidence="1">
    <location>
        <begin position="103"/>
        <end position="125"/>
    </location>
</feature>
<gene>
    <name evidence="2" type="ORF">BOKJ2_LOCUS6950</name>
</gene>
<feature type="transmembrane region" description="Helical" evidence="1">
    <location>
        <begin position="170"/>
        <end position="186"/>
    </location>
</feature>
<keyword evidence="1" id="KW-0472">Membrane</keyword>
<comment type="caution">
    <text evidence="2">The sequence shown here is derived from an EMBL/GenBank/DDBJ whole genome shotgun (WGS) entry which is preliminary data.</text>
</comment>
<dbReference type="Proteomes" id="UP000614601">
    <property type="component" value="Unassembled WGS sequence"/>
</dbReference>
<dbReference type="AlphaFoldDB" id="A0A811KLT0"/>
<accession>A0A811KLT0</accession>
<keyword evidence="1" id="KW-1133">Transmembrane helix</keyword>
<evidence type="ECO:0000313" key="3">
    <source>
        <dbReference type="Proteomes" id="UP000614601"/>
    </source>
</evidence>
<feature type="transmembrane region" description="Helical" evidence="1">
    <location>
        <begin position="198"/>
        <end position="219"/>
    </location>
</feature>
<feature type="transmembrane region" description="Helical" evidence="1">
    <location>
        <begin position="7"/>
        <end position="27"/>
    </location>
</feature>
<organism evidence="2 3">
    <name type="scientific">Bursaphelenchus okinawaensis</name>
    <dbReference type="NCBI Taxonomy" id="465554"/>
    <lineage>
        <taxon>Eukaryota</taxon>
        <taxon>Metazoa</taxon>
        <taxon>Ecdysozoa</taxon>
        <taxon>Nematoda</taxon>
        <taxon>Chromadorea</taxon>
        <taxon>Rhabditida</taxon>
        <taxon>Tylenchina</taxon>
        <taxon>Tylenchomorpha</taxon>
        <taxon>Aphelenchoidea</taxon>
        <taxon>Aphelenchoididae</taxon>
        <taxon>Bursaphelenchus</taxon>
    </lineage>
</organism>
<name>A0A811KLT0_9BILA</name>
<evidence type="ECO:0000256" key="1">
    <source>
        <dbReference type="SAM" id="Phobius"/>
    </source>
</evidence>
<proteinExistence type="predicted"/>
<feature type="transmembrane region" description="Helical" evidence="1">
    <location>
        <begin position="263"/>
        <end position="284"/>
    </location>
</feature>
<dbReference type="EMBL" id="CAJFDH010000003">
    <property type="protein sequence ID" value="CAD5217163.1"/>
    <property type="molecule type" value="Genomic_DNA"/>
</dbReference>
<reference evidence="2" key="1">
    <citation type="submission" date="2020-09" db="EMBL/GenBank/DDBJ databases">
        <authorList>
            <person name="Kikuchi T."/>
        </authorList>
    </citation>
    <scope>NUCLEOTIDE SEQUENCE</scope>
    <source>
        <strain evidence="2">SH1</strain>
    </source>
</reference>
<feature type="transmembrane region" description="Helical" evidence="1">
    <location>
        <begin position="47"/>
        <end position="67"/>
    </location>
</feature>
<sequence length="296" mass="34187">MKIDAMVWLYLLAVINIFMAGSGYFFVDQLLSKKYYYRGVTLPTKANMVFYIIQIIAAFHCFIYLLFQKTVIKAENLPYLNFISIPIAIWWVFYSIFSRVVPVEVVLLAVALFGYFVNLNIVTYVETGYCCFSEEAPSQSGVQSVPSKNFFMWHELLVELGKRMRSFHELNVIGLVCGVFCVLVPATRCYIDYRDRPFQIYCFSAVILAFSCFELKAFIGHRKNAFYYTMATLSLHYFTIAGLLAYAYTFDDKYYIFISKKAIFEYLAFGCACTMAAVIHNLFYQKLKKADNVATV</sequence>
<evidence type="ECO:0000313" key="2">
    <source>
        <dbReference type="EMBL" id="CAD5217163.1"/>
    </source>
</evidence>
<dbReference type="Proteomes" id="UP000783686">
    <property type="component" value="Unassembled WGS sequence"/>
</dbReference>
<protein>
    <submittedName>
        <fullName evidence="2">Uncharacterized protein</fullName>
    </submittedName>
</protein>
<feature type="transmembrane region" description="Helical" evidence="1">
    <location>
        <begin position="226"/>
        <end position="248"/>
    </location>
</feature>
<dbReference type="EMBL" id="CAJFCW020000003">
    <property type="protein sequence ID" value="CAG9107233.1"/>
    <property type="molecule type" value="Genomic_DNA"/>
</dbReference>